<dbReference type="NCBIfam" id="TIGR02937">
    <property type="entry name" value="sigma70-ECF"/>
    <property type="match status" value="1"/>
</dbReference>
<dbReference type="Gene3D" id="1.10.10.10">
    <property type="entry name" value="Winged helix-like DNA-binding domain superfamily/Winged helix DNA-binding domain"/>
    <property type="match status" value="1"/>
</dbReference>
<keyword evidence="4" id="KW-0804">Transcription</keyword>
<dbReference type="PANTHER" id="PTHR30385">
    <property type="entry name" value="SIGMA FACTOR F FLAGELLAR"/>
    <property type="match status" value="1"/>
</dbReference>
<proteinExistence type="predicted"/>
<keyword evidence="2" id="KW-0731">Sigma factor</keyword>
<evidence type="ECO:0000256" key="3">
    <source>
        <dbReference type="ARBA" id="ARBA00023125"/>
    </source>
</evidence>
<sequence>MPLRKAVSMKCSEEQVDYQVVSGKLKPSTFDECINQYARMIKATMKKLHIYKNFDEYYQIGQIALWKAYQQYQTEKGSFSSYAYITVRGYLLNELSKAIKYDERNVVVEQNHEDVIYCDEAFSLDNFISFLDGISPLQKQILIRRFYYNHEFPQIAYSLNMKESSVRSSYRYALKRLRESR</sequence>
<evidence type="ECO:0000313" key="8">
    <source>
        <dbReference type="Proteomes" id="UP000830639"/>
    </source>
</evidence>
<dbReference type="InterPro" id="IPR036388">
    <property type="entry name" value="WH-like_DNA-bd_sf"/>
</dbReference>
<evidence type="ECO:0000256" key="1">
    <source>
        <dbReference type="ARBA" id="ARBA00023015"/>
    </source>
</evidence>
<evidence type="ECO:0000259" key="6">
    <source>
        <dbReference type="Pfam" id="PF04545"/>
    </source>
</evidence>
<evidence type="ECO:0000256" key="4">
    <source>
        <dbReference type="ARBA" id="ARBA00023163"/>
    </source>
</evidence>
<dbReference type="EMBL" id="CP096034">
    <property type="protein sequence ID" value="UPM54148.1"/>
    <property type="molecule type" value="Genomic_DNA"/>
</dbReference>
<dbReference type="Proteomes" id="UP000830639">
    <property type="component" value="Chromosome"/>
</dbReference>
<gene>
    <name evidence="7" type="ORF">MY490_20795</name>
</gene>
<dbReference type="PANTHER" id="PTHR30385:SF4">
    <property type="entry name" value="RNA POLYMERASE SIGMA-E FACTOR"/>
    <property type="match status" value="1"/>
</dbReference>
<dbReference type="Gene3D" id="1.10.1740.10">
    <property type="match status" value="1"/>
</dbReference>
<dbReference type="Pfam" id="PF04545">
    <property type="entry name" value="Sigma70_r4"/>
    <property type="match status" value="1"/>
</dbReference>
<name>A0ABY4JJX9_9BACI</name>
<dbReference type="SUPFAM" id="SSF88946">
    <property type="entry name" value="Sigma2 domain of RNA polymerase sigma factors"/>
    <property type="match status" value="1"/>
</dbReference>
<dbReference type="RefSeq" id="WP_248267351.1">
    <property type="nucleotide sequence ID" value="NZ_CP096034.1"/>
</dbReference>
<feature type="domain" description="RNA polymerase sigma-70 region 2" evidence="5">
    <location>
        <begin position="34"/>
        <end position="97"/>
    </location>
</feature>
<keyword evidence="3" id="KW-0238">DNA-binding</keyword>
<reference evidence="7 8" key="1">
    <citation type="submission" date="2022-04" db="EMBL/GenBank/DDBJ databases">
        <title>Mechanism of arsenic methylation and mitigation arsenic toxicity by Bacillus sp. LH14 from an Arsenic-Contaminated Paddy Soil.</title>
        <authorList>
            <person name="Wang D."/>
        </authorList>
    </citation>
    <scope>NUCLEOTIDE SEQUENCE [LARGE SCALE GENOMIC DNA]</scope>
    <source>
        <strain evidence="7 8">LH14</strain>
    </source>
</reference>
<protein>
    <submittedName>
        <fullName evidence="7">Sigma-70 family RNA polymerase sigma factor</fullName>
    </submittedName>
</protein>
<evidence type="ECO:0000259" key="5">
    <source>
        <dbReference type="Pfam" id="PF04542"/>
    </source>
</evidence>
<dbReference type="InterPro" id="IPR007630">
    <property type="entry name" value="RNA_pol_sigma70_r4"/>
</dbReference>
<accession>A0ABY4JJX9</accession>
<dbReference type="InterPro" id="IPR013324">
    <property type="entry name" value="RNA_pol_sigma_r3/r4-like"/>
</dbReference>
<dbReference type="InterPro" id="IPR007627">
    <property type="entry name" value="RNA_pol_sigma70_r2"/>
</dbReference>
<dbReference type="Pfam" id="PF04542">
    <property type="entry name" value="Sigma70_r2"/>
    <property type="match status" value="1"/>
</dbReference>
<dbReference type="NCBIfam" id="NF005248">
    <property type="entry name" value="PRK06759.1"/>
    <property type="match status" value="1"/>
</dbReference>
<keyword evidence="1" id="KW-0805">Transcription regulation</keyword>
<evidence type="ECO:0000313" key="7">
    <source>
        <dbReference type="EMBL" id="UPM54148.1"/>
    </source>
</evidence>
<organism evidence="7 8">
    <name type="scientific">Gottfriedia acidiceleris</name>
    <dbReference type="NCBI Taxonomy" id="371036"/>
    <lineage>
        <taxon>Bacteria</taxon>
        <taxon>Bacillati</taxon>
        <taxon>Bacillota</taxon>
        <taxon>Bacilli</taxon>
        <taxon>Bacillales</taxon>
        <taxon>Bacillaceae</taxon>
        <taxon>Gottfriedia</taxon>
    </lineage>
</organism>
<dbReference type="InterPro" id="IPR013325">
    <property type="entry name" value="RNA_pol_sigma_r2"/>
</dbReference>
<dbReference type="InterPro" id="IPR014284">
    <property type="entry name" value="RNA_pol_sigma-70_dom"/>
</dbReference>
<feature type="domain" description="RNA polymerase sigma-70 region 4" evidence="6">
    <location>
        <begin position="131"/>
        <end position="179"/>
    </location>
</feature>
<keyword evidence="8" id="KW-1185">Reference proteome</keyword>
<evidence type="ECO:0000256" key="2">
    <source>
        <dbReference type="ARBA" id="ARBA00023082"/>
    </source>
</evidence>
<dbReference type="SUPFAM" id="SSF88659">
    <property type="entry name" value="Sigma3 and sigma4 domains of RNA polymerase sigma factors"/>
    <property type="match status" value="1"/>
</dbReference>